<proteinExistence type="predicted"/>
<sequence>MSDTTKDINRVTGAIIRVSLRLIIYALVVLLLYEGVTAGYSFGYAVFAGTAVSEEPGITASVAVEEGQDAGEVGQMLEEMGLIQSRYIFMIQALFYEYDIYPGTYQLNTSMTSKEMLEEMSVLPTAETEGVSQQ</sequence>
<evidence type="ECO:0000313" key="2">
    <source>
        <dbReference type="EMBL" id="HIT42409.1"/>
    </source>
</evidence>
<dbReference type="Proteomes" id="UP000886860">
    <property type="component" value="Unassembled WGS sequence"/>
</dbReference>
<keyword evidence="1" id="KW-0812">Transmembrane</keyword>
<feature type="transmembrane region" description="Helical" evidence="1">
    <location>
        <begin position="14"/>
        <end position="33"/>
    </location>
</feature>
<reference evidence="2" key="1">
    <citation type="submission" date="2020-10" db="EMBL/GenBank/DDBJ databases">
        <authorList>
            <person name="Gilroy R."/>
        </authorList>
    </citation>
    <scope>NUCLEOTIDE SEQUENCE</scope>
    <source>
        <strain evidence="2">CHK123-3438</strain>
    </source>
</reference>
<dbReference type="AlphaFoldDB" id="A0A9D1GLP8"/>
<gene>
    <name evidence="2" type="ORF">IAB60_10035</name>
</gene>
<evidence type="ECO:0000313" key="3">
    <source>
        <dbReference type="Proteomes" id="UP000886860"/>
    </source>
</evidence>
<dbReference type="EMBL" id="DVKS01000171">
    <property type="protein sequence ID" value="HIT42409.1"/>
    <property type="molecule type" value="Genomic_DNA"/>
</dbReference>
<evidence type="ECO:0000256" key="1">
    <source>
        <dbReference type="SAM" id="Phobius"/>
    </source>
</evidence>
<comment type="caution">
    <text evidence="2">The sequence shown here is derived from an EMBL/GenBank/DDBJ whole genome shotgun (WGS) entry which is preliminary data.</text>
</comment>
<protein>
    <submittedName>
        <fullName evidence="2">Endolytic transglycosylase MltG</fullName>
    </submittedName>
</protein>
<accession>A0A9D1GLP8</accession>
<keyword evidence="1" id="KW-0472">Membrane</keyword>
<organism evidence="2 3">
    <name type="scientific">Candidatus Caccovicinus merdipullorum</name>
    <dbReference type="NCBI Taxonomy" id="2840724"/>
    <lineage>
        <taxon>Bacteria</taxon>
        <taxon>Bacillati</taxon>
        <taxon>Bacillota</taxon>
        <taxon>Clostridia</taxon>
        <taxon>Eubacteriales</taxon>
        <taxon>Candidatus Caccovicinus</taxon>
    </lineage>
</organism>
<reference evidence="2" key="2">
    <citation type="journal article" date="2021" name="PeerJ">
        <title>Extensive microbial diversity within the chicken gut microbiome revealed by metagenomics and culture.</title>
        <authorList>
            <person name="Gilroy R."/>
            <person name="Ravi A."/>
            <person name="Getino M."/>
            <person name="Pursley I."/>
            <person name="Horton D.L."/>
            <person name="Alikhan N.F."/>
            <person name="Baker D."/>
            <person name="Gharbi K."/>
            <person name="Hall N."/>
            <person name="Watson M."/>
            <person name="Adriaenssens E.M."/>
            <person name="Foster-Nyarko E."/>
            <person name="Jarju S."/>
            <person name="Secka A."/>
            <person name="Antonio M."/>
            <person name="Oren A."/>
            <person name="Chaudhuri R.R."/>
            <person name="La Ragione R."/>
            <person name="Hildebrand F."/>
            <person name="Pallen M.J."/>
        </authorList>
    </citation>
    <scope>NUCLEOTIDE SEQUENCE</scope>
    <source>
        <strain evidence="2">CHK123-3438</strain>
    </source>
</reference>
<dbReference type="Gene3D" id="3.30.1490.480">
    <property type="entry name" value="Endolytic murein transglycosylase"/>
    <property type="match status" value="1"/>
</dbReference>
<keyword evidence="1" id="KW-1133">Transmembrane helix</keyword>
<name>A0A9D1GLP8_9FIRM</name>